<dbReference type="InterPro" id="IPR051825">
    <property type="entry name" value="SRCIN1"/>
</dbReference>
<comment type="caution">
    <text evidence="4">The sequence shown here is derived from an EMBL/GenBank/DDBJ whole genome shotgun (WGS) entry which is preliminary data.</text>
</comment>
<dbReference type="Pfam" id="PF03915">
    <property type="entry name" value="AIP3"/>
    <property type="match status" value="1"/>
</dbReference>
<dbReference type="GO" id="GO:0005737">
    <property type="term" value="C:cytoplasm"/>
    <property type="evidence" value="ECO:0007669"/>
    <property type="project" value="TreeGrafter"/>
</dbReference>
<accession>A0A9W9ZXT0</accession>
<dbReference type="EMBL" id="MU825424">
    <property type="protein sequence ID" value="KAJ7389826.1"/>
    <property type="molecule type" value="Genomic_DNA"/>
</dbReference>
<name>A0A9W9ZXT0_9CNID</name>
<evidence type="ECO:0000313" key="5">
    <source>
        <dbReference type="Proteomes" id="UP001163046"/>
    </source>
</evidence>
<dbReference type="InterPro" id="IPR022782">
    <property type="entry name" value="AIP3-like_C"/>
</dbReference>
<gene>
    <name evidence="4" type="ORF">OS493_028795</name>
</gene>
<keyword evidence="1" id="KW-0175">Coiled coil</keyword>
<dbReference type="Proteomes" id="UP001163046">
    <property type="component" value="Unassembled WGS sequence"/>
</dbReference>
<dbReference type="AlphaFoldDB" id="A0A9W9ZXT0"/>
<proteinExistence type="predicted"/>
<protein>
    <recommendedName>
        <fullName evidence="3">Actin interacting protein 3-like C-terminal domain-containing protein</fullName>
    </recommendedName>
</protein>
<feature type="compositionally biased region" description="Pro residues" evidence="2">
    <location>
        <begin position="190"/>
        <end position="201"/>
    </location>
</feature>
<evidence type="ECO:0000256" key="2">
    <source>
        <dbReference type="SAM" id="MobiDB-lite"/>
    </source>
</evidence>
<feature type="region of interest" description="Disordered" evidence="2">
    <location>
        <begin position="107"/>
        <end position="205"/>
    </location>
</feature>
<evidence type="ECO:0000259" key="3">
    <source>
        <dbReference type="Pfam" id="PF03915"/>
    </source>
</evidence>
<keyword evidence="5" id="KW-1185">Reference proteome</keyword>
<dbReference type="PANTHER" id="PTHR22741">
    <property type="entry name" value="P140CAP/SNIP-RELATED"/>
    <property type="match status" value="1"/>
</dbReference>
<evidence type="ECO:0000256" key="1">
    <source>
        <dbReference type="ARBA" id="ARBA00023054"/>
    </source>
</evidence>
<feature type="domain" description="Actin interacting protein 3-like C-terminal" evidence="3">
    <location>
        <begin position="240"/>
        <end position="311"/>
    </location>
</feature>
<sequence length="424" mass="46057">MGSIFGSQDGGFAGAYFKHMNGLETSSGRRRPYDDLTLPRNTCIPVAAKRRNSFSKGLKGKLFGGVKVKRARSFSGRDKQKWSATKNEKDACEMVIVLNLIASKKDTATTVSDSEAKSHARRPRRRTTGGSEVGEEVDKAKRLQGQGNSSEQDTHTTQTLSRQQIISMVKKRFGLKPGEETGNKPNGIPEEPPAIPPPPASSPKQERYELLLDKPGTYPTMPRREENHVSHTSSTPGVVYLQYGDEIKRAMLPAGMDGLQQVQTLFNQTFPDKIKNNGANRKTIYIKDNSCGVFYELDDVSDLSNKSHLKVLESRPFQNGPVPHPVSSPTAVHTGAQVTSTPLPNHSHVAPADAIHSAGGGTKYTRTTTVTRQASGGPSVTMVTRVVGKDGGDNTVSHGTLMDKKKVALPGLGTTLKPRRYLSL</sequence>
<reference evidence="4" key="1">
    <citation type="submission" date="2023-01" db="EMBL/GenBank/DDBJ databases">
        <title>Genome assembly of the deep-sea coral Lophelia pertusa.</title>
        <authorList>
            <person name="Herrera S."/>
            <person name="Cordes E."/>
        </authorList>
    </citation>
    <scope>NUCLEOTIDE SEQUENCE</scope>
    <source>
        <strain evidence="4">USNM1676648</strain>
        <tissue evidence="4">Polyp</tissue>
    </source>
</reference>
<dbReference type="OrthoDB" id="6022652at2759"/>
<dbReference type="PANTHER" id="PTHR22741:SF10">
    <property type="entry name" value="COILED-COIL DOMAIN-CONTAINING PROTEIN CG32809"/>
    <property type="match status" value="1"/>
</dbReference>
<organism evidence="4 5">
    <name type="scientific">Desmophyllum pertusum</name>
    <dbReference type="NCBI Taxonomy" id="174260"/>
    <lineage>
        <taxon>Eukaryota</taxon>
        <taxon>Metazoa</taxon>
        <taxon>Cnidaria</taxon>
        <taxon>Anthozoa</taxon>
        <taxon>Hexacorallia</taxon>
        <taxon>Scleractinia</taxon>
        <taxon>Caryophylliina</taxon>
        <taxon>Caryophylliidae</taxon>
        <taxon>Desmophyllum</taxon>
    </lineage>
</organism>
<evidence type="ECO:0000313" key="4">
    <source>
        <dbReference type="EMBL" id="KAJ7389826.1"/>
    </source>
</evidence>
<feature type="compositionally biased region" description="Polar residues" evidence="2">
    <location>
        <begin position="145"/>
        <end position="166"/>
    </location>
</feature>